<evidence type="ECO:0000313" key="5">
    <source>
        <dbReference type="Proteomes" id="UP000033220"/>
    </source>
</evidence>
<keyword evidence="5" id="KW-1185">Reference proteome</keyword>
<dbReference type="STRING" id="1150469.RSPPHO_00721"/>
<feature type="region of interest" description="Disordered" evidence="1">
    <location>
        <begin position="238"/>
        <end position="277"/>
    </location>
</feature>
<name>H6SQN2_PARPM</name>
<dbReference type="Proteomes" id="UP000033220">
    <property type="component" value="Chromosome DSM 122"/>
</dbReference>
<sequence>MGMPEVSDGLPFKEAIRFFESKTRLPTRAYTDIKGGAHARSFTMAGATRDALLSDMHRALIATFKSGHTKDDFLEDFDAIVAHHGWDFYGERRWRAALIYDTNLRMAHAAGRWEQIQAQADREAQAGRPLYLRYVALLDGHTRPEHAAWHGVTLPHDHPWWRAHYPPNGWNCRCDVQSLTERDLKRYGITPTPEDQVPPTELVPRQVRLADGSYETWETPRGIDPGFDYNVGQSWLEGAVPPPLSGPLPPPAAPLRPAPDLPPLPPPRPVPPEVTTPLADGLGDEAYIKAFLGVFGGDIGKPVPFRDAVGNLLAIGEELFIDRRATSAARKISPDAPPVWKVEKNGRHLILPLLAYALKDPDEIWLDWFEAKGGSVLRRRYLRRFEGLLLPPEAPMTAGAVAAFEWTHLGWTGTTIHPSARNQQTEGQRHGVLLWCKRIDGGR</sequence>
<dbReference type="PATRIC" id="fig|1150469.3.peg.830"/>
<dbReference type="KEGG" id="rpm:RSPPHO_00721"/>
<evidence type="ECO:0000259" key="2">
    <source>
        <dbReference type="Pfam" id="PF04233"/>
    </source>
</evidence>
<dbReference type="Pfam" id="PF04233">
    <property type="entry name" value="Phage_Mu_F"/>
    <property type="match status" value="1"/>
</dbReference>
<evidence type="ECO:0000313" key="4">
    <source>
        <dbReference type="EMBL" id="CCG07347.1"/>
    </source>
</evidence>
<feature type="compositionally biased region" description="Pro residues" evidence="1">
    <location>
        <begin position="240"/>
        <end position="274"/>
    </location>
</feature>
<dbReference type="Pfam" id="PF18810">
    <property type="entry name" value="PBECR2"/>
    <property type="match status" value="1"/>
</dbReference>
<feature type="domain" description="Phage head morphogenesis" evidence="2">
    <location>
        <begin position="92"/>
        <end position="176"/>
    </location>
</feature>
<dbReference type="AlphaFoldDB" id="H6SQN2"/>
<dbReference type="HOGENOM" id="CLU_044450_3_2_5"/>
<dbReference type="eggNOG" id="COG2369">
    <property type="taxonomic scope" value="Bacteria"/>
</dbReference>
<evidence type="ECO:0000259" key="3">
    <source>
        <dbReference type="Pfam" id="PF18810"/>
    </source>
</evidence>
<reference evidence="4 5" key="1">
    <citation type="submission" date="2012-02" db="EMBL/GenBank/DDBJ databases">
        <title>Shotgun genome sequence of Phaeospirillum photometricum DSM 122.</title>
        <authorList>
            <person name="Duquesne K."/>
            <person name="Sturgis J."/>
        </authorList>
    </citation>
    <scope>NUCLEOTIDE SEQUENCE [LARGE SCALE GENOMIC DNA]</scope>
    <source>
        <strain evidence="5">DSM122</strain>
    </source>
</reference>
<protein>
    <submittedName>
        <fullName evidence="4">Prophage F protein, putative</fullName>
    </submittedName>
</protein>
<evidence type="ECO:0000256" key="1">
    <source>
        <dbReference type="SAM" id="MobiDB-lite"/>
    </source>
</evidence>
<gene>
    <name evidence="4" type="ORF">RSPPHO_00721</name>
</gene>
<feature type="domain" description="Phage-Barnase-EndoU-ColicinE5/D-RelE like nuclease 2" evidence="3">
    <location>
        <begin position="290"/>
        <end position="435"/>
    </location>
</feature>
<dbReference type="InterPro" id="IPR006528">
    <property type="entry name" value="Phage_head_morphogenesis_dom"/>
</dbReference>
<dbReference type="InterPro" id="IPR041110">
    <property type="entry name" value="PBECR2"/>
</dbReference>
<proteinExistence type="predicted"/>
<accession>H6SQN2</accession>
<organism evidence="4 5">
    <name type="scientific">Pararhodospirillum photometricum DSM 122</name>
    <dbReference type="NCBI Taxonomy" id="1150469"/>
    <lineage>
        <taxon>Bacteria</taxon>
        <taxon>Pseudomonadati</taxon>
        <taxon>Pseudomonadota</taxon>
        <taxon>Alphaproteobacteria</taxon>
        <taxon>Rhodospirillales</taxon>
        <taxon>Rhodospirillaceae</taxon>
        <taxon>Pararhodospirillum</taxon>
    </lineage>
</organism>
<dbReference type="EMBL" id="HE663493">
    <property type="protein sequence ID" value="CCG07347.1"/>
    <property type="molecule type" value="Genomic_DNA"/>
</dbReference>
<dbReference type="NCBIfam" id="TIGR01641">
    <property type="entry name" value="phageSPP1_gp7"/>
    <property type="match status" value="1"/>
</dbReference>